<dbReference type="Proteomes" id="UP000031586">
    <property type="component" value="Unassembled WGS sequence"/>
</dbReference>
<dbReference type="PATRIC" id="fig|1229493.5.peg.3637"/>
<sequence length="269" mass="30122">MEVLKRWFIALSLGLVLSACGGGDGSGVDPSTSDNNLNQIQASIFSNITGVTYPYDVYLPENYEDRLSSLPVIFVSDGGGTGLSFAELIDDYGAEVILVAIHEGPPGRRDIDYLPPGVDDYYLFLTQELIPIVEAEYDIDPTQRTLAGHSFGGAKSAYVMLTEDVGAEFFSNFIISDGSFWRIEDTIYPIEEERYLISPWLEVTAIFSATSGRTGNFYWVDIFYSHIKSKEYQGFTLPPLIHYNGLNHGVMWYHTYRDSLPILFPKEET</sequence>
<evidence type="ECO:0000313" key="3">
    <source>
        <dbReference type="Proteomes" id="UP000031586"/>
    </source>
</evidence>
<protein>
    <submittedName>
        <fullName evidence="2">Esterase</fullName>
    </submittedName>
</protein>
<reference evidence="2 3" key="1">
    <citation type="submission" date="2014-07" db="EMBL/GenBank/DDBJ databases">
        <title>Unique and conserved regions in Vibrio harveyi and related species in comparison with the shrimp pathogen Vibrio harveyi CAIM 1792.</title>
        <authorList>
            <person name="Espinoza-Valles I."/>
            <person name="Vora G."/>
            <person name="Leekitcharoenphon P."/>
            <person name="Ussery D."/>
            <person name="Hoj L."/>
            <person name="Gomez-Gil B."/>
        </authorList>
    </citation>
    <scope>NUCLEOTIDE SEQUENCE [LARGE SCALE GENOMIC DNA]</scope>
    <source>
        <strain evidence="3">CAIM 1854 / LMG 25443</strain>
    </source>
</reference>
<accession>A0A0C1ZDH1</accession>
<organism evidence="2 3">
    <name type="scientific">Vibrio owensii CAIM 1854 = LMG 25443</name>
    <dbReference type="NCBI Taxonomy" id="1229493"/>
    <lineage>
        <taxon>Bacteria</taxon>
        <taxon>Pseudomonadati</taxon>
        <taxon>Pseudomonadota</taxon>
        <taxon>Gammaproteobacteria</taxon>
        <taxon>Vibrionales</taxon>
        <taxon>Vibrionaceae</taxon>
        <taxon>Vibrio</taxon>
    </lineage>
</organism>
<comment type="caution">
    <text evidence="2">The sequence shown here is derived from an EMBL/GenBank/DDBJ whole genome shotgun (WGS) entry which is preliminary data.</text>
</comment>
<dbReference type="PANTHER" id="PTHR48098">
    <property type="entry name" value="ENTEROCHELIN ESTERASE-RELATED"/>
    <property type="match status" value="1"/>
</dbReference>
<evidence type="ECO:0000313" key="2">
    <source>
        <dbReference type="EMBL" id="KIF51131.1"/>
    </source>
</evidence>
<dbReference type="Gene3D" id="3.40.50.1820">
    <property type="entry name" value="alpha/beta hydrolase"/>
    <property type="match status" value="1"/>
</dbReference>
<dbReference type="RefSeq" id="WP_020196120.1">
    <property type="nucleotide sequence ID" value="NZ_BAOH01000039.1"/>
</dbReference>
<dbReference type="PROSITE" id="PS51257">
    <property type="entry name" value="PROKAR_LIPOPROTEIN"/>
    <property type="match status" value="1"/>
</dbReference>
<dbReference type="InterPro" id="IPR050583">
    <property type="entry name" value="Mycobacterial_A85_antigen"/>
</dbReference>
<name>A0A0C1ZDH1_9VIBR</name>
<dbReference type="EMBL" id="JPRD01000042">
    <property type="protein sequence ID" value="KIF51131.1"/>
    <property type="molecule type" value="Genomic_DNA"/>
</dbReference>
<gene>
    <name evidence="2" type="ORF">H735_21190</name>
</gene>
<evidence type="ECO:0000256" key="1">
    <source>
        <dbReference type="SAM" id="SignalP"/>
    </source>
</evidence>
<dbReference type="InterPro" id="IPR029058">
    <property type="entry name" value="AB_hydrolase_fold"/>
</dbReference>
<dbReference type="SUPFAM" id="SSF53474">
    <property type="entry name" value="alpha/beta-Hydrolases"/>
    <property type="match status" value="1"/>
</dbReference>
<dbReference type="Pfam" id="PF00756">
    <property type="entry name" value="Esterase"/>
    <property type="match status" value="1"/>
</dbReference>
<feature type="chain" id="PRO_5002144843" evidence="1">
    <location>
        <begin position="22"/>
        <end position="269"/>
    </location>
</feature>
<keyword evidence="1" id="KW-0732">Signal</keyword>
<feature type="signal peptide" evidence="1">
    <location>
        <begin position="1"/>
        <end position="21"/>
    </location>
</feature>
<proteinExistence type="predicted"/>
<dbReference type="PANTHER" id="PTHR48098:SF6">
    <property type="entry name" value="FERRI-BACILLIBACTIN ESTERASE BESA"/>
    <property type="match status" value="1"/>
</dbReference>
<dbReference type="InterPro" id="IPR000801">
    <property type="entry name" value="Esterase-like"/>
</dbReference>
<dbReference type="AlphaFoldDB" id="A0A0C1ZDH1"/>